<dbReference type="InterPro" id="IPR004947">
    <property type="entry name" value="DNase_II"/>
</dbReference>
<dbReference type="EMBL" id="MN740089">
    <property type="protein sequence ID" value="QHT87469.1"/>
    <property type="molecule type" value="Genomic_DNA"/>
</dbReference>
<evidence type="ECO:0000313" key="3">
    <source>
        <dbReference type="EMBL" id="QHT87469.1"/>
    </source>
</evidence>
<dbReference type="PANTHER" id="PTHR10858:SF23">
    <property type="entry name" value="DEOXYRIBONUCLEASE II"/>
    <property type="match status" value="1"/>
</dbReference>
<dbReference type="Pfam" id="PF03265">
    <property type="entry name" value="DNase_II"/>
    <property type="match status" value="1"/>
</dbReference>
<proteinExistence type="inferred from homology"/>
<sequence length="307" mass="34293">MGCQSSLLSCYNPCSREGENKEKEGVVISYSVALKLPHGLSYLEYIHDSGSFQKEENIDHWIANQFNSRTKPFQHYINYNDEHVDKTHSGGGHCKGCIAWNDEEIGWLIHSIPKMMVPSDHVSKTNHSFVSKAEQVYGQSLVFLSNIPISELPALLEHISVMKPFVDLSSSTSTIGLPNVSNTIPLVHFLPLSTSVEHVTKSPNYHVDLFDEILCHAYKGSWRCETWRRGHHCNTCPHVADNDSITFENVHYTSSQDHSKYAVNDVGSTFIGDLNRMTTQFCRGGGGVIIHDVKLNKAISSLMLSGS</sequence>
<organism evidence="3">
    <name type="scientific">viral metagenome</name>
    <dbReference type="NCBI Taxonomy" id="1070528"/>
    <lineage>
        <taxon>unclassified sequences</taxon>
        <taxon>metagenomes</taxon>
        <taxon>organismal metagenomes</taxon>
    </lineage>
</organism>
<protein>
    <submittedName>
        <fullName evidence="3">Uncharacterized protein</fullName>
    </submittedName>
</protein>
<dbReference type="PANTHER" id="PTHR10858">
    <property type="entry name" value="DEOXYRIBONUCLEASE II"/>
    <property type="match status" value="1"/>
</dbReference>
<dbReference type="AlphaFoldDB" id="A0A6C0I3U9"/>
<keyword evidence="2" id="KW-0378">Hydrolase</keyword>
<dbReference type="GO" id="GO:0006309">
    <property type="term" value="P:apoptotic DNA fragmentation"/>
    <property type="evidence" value="ECO:0007669"/>
    <property type="project" value="TreeGrafter"/>
</dbReference>
<name>A0A6C0I3U9_9ZZZZ</name>
<evidence type="ECO:0000256" key="1">
    <source>
        <dbReference type="ARBA" id="ARBA00007527"/>
    </source>
</evidence>
<reference evidence="3" key="1">
    <citation type="journal article" date="2020" name="Nature">
        <title>Giant virus diversity and host interactions through global metagenomics.</title>
        <authorList>
            <person name="Schulz F."/>
            <person name="Roux S."/>
            <person name="Paez-Espino D."/>
            <person name="Jungbluth S."/>
            <person name="Walsh D.A."/>
            <person name="Denef V.J."/>
            <person name="McMahon K.D."/>
            <person name="Konstantinidis K.T."/>
            <person name="Eloe-Fadrosh E.A."/>
            <person name="Kyrpides N.C."/>
            <person name="Woyke T."/>
        </authorList>
    </citation>
    <scope>NUCLEOTIDE SEQUENCE</scope>
    <source>
        <strain evidence="3">GVMAG-M-3300023184-190</strain>
    </source>
</reference>
<evidence type="ECO:0000256" key="2">
    <source>
        <dbReference type="ARBA" id="ARBA00022801"/>
    </source>
</evidence>
<comment type="similarity">
    <text evidence="1">Belongs to the DNase II family.</text>
</comment>
<accession>A0A6C0I3U9</accession>
<dbReference type="GO" id="GO:0004531">
    <property type="term" value="F:deoxyribonuclease II activity"/>
    <property type="evidence" value="ECO:0007669"/>
    <property type="project" value="InterPro"/>
</dbReference>